<evidence type="ECO:0000256" key="1">
    <source>
        <dbReference type="ARBA" id="ARBA00001947"/>
    </source>
</evidence>
<comment type="cofactor">
    <cofactor evidence="1">
        <name>Zn(2+)</name>
        <dbReference type="ChEBI" id="CHEBI:29105"/>
    </cofactor>
</comment>
<dbReference type="InterPro" id="IPR036866">
    <property type="entry name" value="RibonucZ/Hydroxyglut_hydro"/>
</dbReference>
<dbReference type="AlphaFoldDB" id="A0A7C2YZI1"/>
<sequence length="347" mass="39017">MGDGLLVQAETFSRATVNSNGAILLGRRFEIDSFAGRPIRVISHFHSDHTLQLSKSKRTANHIVATYPTLEALRVLGQSLPEEKLLPIEYGRSIAFEEEVLTLIKSTHVIGSAQVLVELPDGIRVGYTGDFKFPGTNIMRDLDVLIIDATYGDEFMVRPFKREIDLLFSDLVADLLSKGKPVIVKGYHGKLQEAMSILRSYGISAPFVMPEKVFRLTEVARKHGLKINDHFSEKSDEGREIIESGWFIYMSHANARNNVIPSTSEISLTGWFFASPIKKIYENGKNEKWIVALSDHADFEDTINYVEEAEPKTLIVDGYRTSREVAENFAKNVEKRLGIEAKVMPNQ</sequence>
<dbReference type="Pfam" id="PF12706">
    <property type="entry name" value="Lactamase_B_2"/>
    <property type="match status" value="1"/>
</dbReference>
<protein>
    <recommendedName>
        <fullName evidence="3">Metallo-beta-lactamase domain-containing protein</fullName>
    </recommendedName>
</protein>
<dbReference type="SUPFAM" id="SSF56281">
    <property type="entry name" value="Metallo-hydrolase/oxidoreductase"/>
    <property type="match status" value="1"/>
</dbReference>
<feature type="domain" description="Metallo-beta-lactamase" evidence="3">
    <location>
        <begin position="41"/>
        <end position="199"/>
    </location>
</feature>
<comment type="caution">
    <text evidence="4">The sequence shown here is derived from an EMBL/GenBank/DDBJ whole genome shotgun (WGS) entry which is preliminary data.</text>
</comment>
<evidence type="ECO:0000256" key="2">
    <source>
        <dbReference type="ARBA" id="ARBA00022722"/>
    </source>
</evidence>
<evidence type="ECO:0000313" key="4">
    <source>
        <dbReference type="EMBL" id="HEU97840.1"/>
    </source>
</evidence>
<proteinExistence type="predicted"/>
<dbReference type="PANTHER" id="PTHR11203">
    <property type="entry name" value="CLEAVAGE AND POLYADENYLATION SPECIFICITY FACTOR FAMILY MEMBER"/>
    <property type="match status" value="1"/>
</dbReference>
<reference evidence="4" key="1">
    <citation type="journal article" date="2020" name="mSystems">
        <title>Genome- and Community-Level Interaction Insights into Carbon Utilization and Element Cycling Functions of Hydrothermarchaeota in Hydrothermal Sediment.</title>
        <authorList>
            <person name="Zhou Z."/>
            <person name="Liu Y."/>
            <person name="Xu W."/>
            <person name="Pan J."/>
            <person name="Luo Z.H."/>
            <person name="Li M."/>
        </authorList>
    </citation>
    <scope>NUCLEOTIDE SEQUENCE [LARGE SCALE GENOMIC DNA]</scope>
    <source>
        <strain evidence="4">SpSt-1259</strain>
    </source>
</reference>
<keyword evidence="2" id="KW-0378">Hydrolase</keyword>
<dbReference type="InterPro" id="IPR050698">
    <property type="entry name" value="MBL"/>
</dbReference>
<name>A0A7C2YZI1_9CREN</name>
<evidence type="ECO:0000259" key="3">
    <source>
        <dbReference type="Pfam" id="PF12706"/>
    </source>
</evidence>
<dbReference type="InterPro" id="IPR001279">
    <property type="entry name" value="Metallo-B-lactamas"/>
</dbReference>
<dbReference type="GO" id="GO:0004521">
    <property type="term" value="F:RNA endonuclease activity"/>
    <property type="evidence" value="ECO:0007669"/>
    <property type="project" value="TreeGrafter"/>
</dbReference>
<gene>
    <name evidence="4" type="ORF">ENO36_03170</name>
</gene>
<accession>A0A7C2YZI1</accession>
<dbReference type="EMBL" id="DSFE01000070">
    <property type="protein sequence ID" value="HEU97840.1"/>
    <property type="molecule type" value="Genomic_DNA"/>
</dbReference>
<keyword evidence="2" id="KW-0540">Nuclease</keyword>
<dbReference type="PANTHER" id="PTHR11203:SF51">
    <property type="entry name" value="CLEAVAGE AND POLYADENYLATION SPECIFICITY FACTOR"/>
    <property type="match status" value="1"/>
</dbReference>
<dbReference type="Gene3D" id="3.60.15.10">
    <property type="entry name" value="Ribonuclease Z/Hydroxyacylglutathione hydrolase-like"/>
    <property type="match status" value="1"/>
</dbReference>
<organism evidence="4">
    <name type="scientific">Fervidicoccus fontis</name>
    <dbReference type="NCBI Taxonomy" id="683846"/>
    <lineage>
        <taxon>Archaea</taxon>
        <taxon>Thermoproteota</taxon>
        <taxon>Thermoprotei</taxon>
        <taxon>Fervidicoccales</taxon>
        <taxon>Fervidicoccaceae</taxon>
        <taxon>Fervidicoccus</taxon>
    </lineage>
</organism>
<dbReference type="Proteomes" id="UP000885664">
    <property type="component" value="Unassembled WGS sequence"/>
</dbReference>